<reference evidence="2" key="1">
    <citation type="submission" date="2022-07" db="EMBL/GenBank/DDBJ databases">
        <title>Phylogenomic reconstructions and comparative analyses of Kickxellomycotina fungi.</title>
        <authorList>
            <person name="Reynolds N.K."/>
            <person name="Stajich J.E."/>
            <person name="Barry K."/>
            <person name="Grigoriev I.V."/>
            <person name="Crous P."/>
            <person name="Smith M.E."/>
        </authorList>
    </citation>
    <scope>NUCLEOTIDE SEQUENCE</scope>
    <source>
        <strain evidence="2">NRRL 1566</strain>
    </source>
</reference>
<dbReference type="OrthoDB" id="16464at2759"/>
<sequence length="370" mass="41064">MPSVLQLCAERDQGLPWEIRGVDKVLPQLASFPESTLKLYNTIDYRMGNLRNSNFLEQAFQRSDSQASWDYVINLAAEYKFGQSAGVYEQDVHQVSLSIARLAAKHKVGALVHLSTAHLFKPGSSSNALHKEDDEIEAQNELSACHLRAEQDICAINDMPPLVILRPALCYGPGDRQNVVPMMISAQISRSTDQPMPVLWEKDLRVSTVHVNDVARACLAAACWSAQTQKPGSKEVFNLADPGDTTNAKLAQAVGELFSVKPSFQNSAVNFIAKRLKTSELTEEVNESLLGPWMTLLAAHGVANSPLSPYLDQEHPYCRLEHCPLAINGTRITSTPNLEFTYKYPQISPQVLRPMVEEFQQVGLWPNIPL</sequence>
<protein>
    <recommendedName>
        <fullName evidence="1">NAD-dependent epimerase/dehydratase domain-containing protein</fullName>
    </recommendedName>
</protein>
<dbReference type="AlphaFoldDB" id="A0A9W8M1B2"/>
<feature type="domain" description="NAD-dependent epimerase/dehydratase" evidence="1">
    <location>
        <begin position="48"/>
        <end position="231"/>
    </location>
</feature>
<evidence type="ECO:0000259" key="1">
    <source>
        <dbReference type="Pfam" id="PF01370"/>
    </source>
</evidence>
<dbReference type="PANTHER" id="PTHR43245">
    <property type="entry name" value="BIFUNCTIONAL POLYMYXIN RESISTANCE PROTEIN ARNA"/>
    <property type="match status" value="1"/>
</dbReference>
<dbReference type="InterPro" id="IPR036291">
    <property type="entry name" value="NAD(P)-bd_dom_sf"/>
</dbReference>
<proteinExistence type="predicted"/>
<comment type="caution">
    <text evidence="2">The sequence shown here is derived from an EMBL/GenBank/DDBJ whole genome shotgun (WGS) entry which is preliminary data.</text>
</comment>
<dbReference type="PANTHER" id="PTHR43245:SF11">
    <property type="entry name" value="LD23561P"/>
    <property type="match status" value="1"/>
</dbReference>
<dbReference type="InterPro" id="IPR050177">
    <property type="entry name" value="Lipid_A_modif_metabolic_enz"/>
</dbReference>
<dbReference type="Gene3D" id="3.40.50.720">
    <property type="entry name" value="NAD(P)-binding Rossmann-like Domain"/>
    <property type="match status" value="1"/>
</dbReference>
<dbReference type="InterPro" id="IPR001509">
    <property type="entry name" value="Epimerase_deHydtase"/>
</dbReference>
<organism evidence="2 3">
    <name type="scientific">Coemansia brasiliensis</name>
    <dbReference type="NCBI Taxonomy" id="2650707"/>
    <lineage>
        <taxon>Eukaryota</taxon>
        <taxon>Fungi</taxon>
        <taxon>Fungi incertae sedis</taxon>
        <taxon>Zoopagomycota</taxon>
        <taxon>Kickxellomycotina</taxon>
        <taxon>Kickxellomycetes</taxon>
        <taxon>Kickxellales</taxon>
        <taxon>Kickxellaceae</taxon>
        <taxon>Coemansia</taxon>
    </lineage>
</organism>
<dbReference type="Pfam" id="PF01370">
    <property type="entry name" value="Epimerase"/>
    <property type="match status" value="1"/>
</dbReference>
<dbReference type="SUPFAM" id="SSF51735">
    <property type="entry name" value="NAD(P)-binding Rossmann-fold domains"/>
    <property type="match status" value="1"/>
</dbReference>
<evidence type="ECO:0000313" key="2">
    <source>
        <dbReference type="EMBL" id="KAJ2851656.1"/>
    </source>
</evidence>
<accession>A0A9W8M1B2</accession>
<dbReference type="EMBL" id="JANBUW010000010">
    <property type="protein sequence ID" value="KAJ2851656.1"/>
    <property type="molecule type" value="Genomic_DNA"/>
</dbReference>
<keyword evidence="3" id="KW-1185">Reference proteome</keyword>
<dbReference type="Proteomes" id="UP001139887">
    <property type="component" value="Unassembled WGS sequence"/>
</dbReference>
<name>A0A9W8M1B2_9FUNG</name>
<gene>
    <name evidence="2" type="ORF">IWW36_000979</name>
</gene>
<evidence type="ECO:0000313" key="3">
    <source>
        <dbReference type="Proteomes" id="UP001139887"/>
    </source>
</evidence>